<proteinExistence type="predicted"/>
<dbReference type="PANTHER" id="PTHR30146:SF109">
    <property type="entry name" value="HTH-TYPE TRANSCRIPTIONAL REGULATOR GALS"/>
    <property type="match status" value="1"/>
</dbReference>
<organism evidence="5 6">
    <name type="scientific">Halomonas ventosae</name>
    <dbReference type="NCBI Taxonomy" id="229007"/>
    <lineage>
        <taxon>Bacteria</taxon>
        <taxon>Pseudomonadati</taxon>
        <taxon>Pseudomonadota</taxon>
        <taxon>Gammaproteobacteria</taxon>
        <taxon>Oceanospirillales</taxon>
        <taxon>Halomonadaceae</taxon>
        <taxon>Halomonas</taxon>
    </lineage>
</organism>
<evidence type="ECO:0000256" key="1">
    <source>
        <dbReference type="ARBA" id="ARBA00023015"/>
    </source>
</evidence>
<evidence type="ECO:0000256" key="3">
    <source>
        <dbReference type="ARBA" id="ARBA00023163"/>
    </source>
</evidence>
<dbReference type="InterPro" id="IPR028082">
    <property type="entry name" value="Peripla_BP_I"/>
</dbReference>
<dbReference type="SUPFAM" id="SSF47413">
    <property type="entry name" value="lambda repressor-like DNA-binding domains"/>
    <property type="match status" value="1"/>
</dbReference>
<feature type="domain" description="HTH lacI-type" evidence="4">
    <location>
        <begin position="17"/>
        <end position="71"/>
    </location>
</feature>
<dbReference type="Proteomes" id="UP000295212">
    <property type="component" value="Unassembled WGS sequence"/>
</dbReference>
<dbReference type="SUPFAM" id="SSF53822">
    <property type="entry name" value="Periplasmic binding protein-like I"/>
    <property type="match status" value="1"/>
</dbReference>
<name>A0A4R6ZTU0_9GAMM</name>
<protein>
    <submittedName>
        <fullName evidence="5">LacI family transcriptional regulator</fullName>
    </submittedName>
</protein>
<dbReference type="GO" id="GO:0003700">
    <property type="term" value="F:DNA-binding transcription factor activity"/>
    <property type="evidence" value="ECO:0007669"/>
    <property type="project" value="TreeGrafter"/>
</dbReference>
<sequence>MIKKSKNMQAAGGTHKVTASDVARRAGVSKWTVSRAFTEGASISPKAREKVLKAAAELGYRPNLLARGLTKRQTRIVGLVVDEMDNPNLLGLLKETSLQLQRRGYLSMLLNISEEDREGAAISLADQFQVDGLIFLGTVLTDELVHLAQQIHHIPLIVLYRNSDIPHIQVVSTDGHLAGREIAEAMVEQGYQRIGYMAGPLSESTQLRRLEGFRDGLAEHGLAVEEIVEAGHYQRGAGFNALSQYLASRPANGRVEALFCENDILAIGALDALHKRGEASSMGIIGFDDIDLAASPCYALTTYRQPLERLVGEAIRRIGLEEEVPRCHLLPGELILRDSHRRR</sequence>
<evidence type="ECO:0000313" key="6">
    <source>
        <dbReference type="Proteomes" id="UP000295212"/>
    </source>
</evidence>
<dbReference type="Gene3D" id="1.10.260.40">
    <property type="entry name" value="lambda repressor-like DNA-binding domains"/>
    <property type="match status" value="1"/>
</dbReference>
<keyword evidence="1" id="KW-0805">Transcription regulation</keyword>
<dbReference type="AlphaFoldDB" id="A0A4R6ZTU0"/>
<dbReference type="RefSeq" id="WP_243737202.1">
    <property type="nucleotide sequence ID" value="NZ_SNZJ01000004.1"/>
</dbReference>
<dbReference type="InterPro" id="IPR001761">
    <property type="entry name" value="Peripla_BP/Lac1_sug-bd_dom"/>
</dbReference>
<dbReference type="GO" id="GO:0000976">
    <property type="term" value="F:transcription cis-regulatory region binding"/>
    <property type="evidence" value="ECO:0007669"/>
    <property type="project" value="TreeGrafter"/>
</dbReference>
<dbReference type="PROSITE" id="PS50932">
    <property type="entry name" value="HTH_LACI_2"/>
    <property type="match status" value="1"/>
</dbReference>
<dbReference type="InterPro" id="IPR010982">
    <property type="entry name" value="Lambda_DNA-bd_dom_sf"/>
</dbReference>
<gene>
    <name evidence="5" type="ORF">DFP85_10485</name>
</gene>
<dbReference type="Pfam" id="PF00532">
    <property type="entry name" value="Peripla_BP_1"/>
    <property type="match status" value="1"/>
</dbReference>
<evidence type="ECO:0000256" key="2">
    <source>
        <dbReference type="ARBA" id="ARBA00023125"/>
    </source>
</evidence>
<accession>A0A4R6ZTU0</accession>
<dbReference type="PANTHER" id="PTHR30146">
    <property type="entry name" value="LACI-RELATED TRANSCRIPTIONAL REPRESSOR"/>
    <property type="match status" value="1"/>
</dbReference>
<keyword evidence="2" id="KW-0238">DNA-binding</keyword>
<dbReference type="EMBL" id="SNZJ01000004">
    <property type="protein sequence ID" value="TDR56170.1"/>
    <property type="molecule type" value="Genomic_DNA"/>
</dbReference>
<dbReference type="CDD" id="cd06278">
    <property type="entry name" value="PBP1_LacI-like"/>
    <property type="match status" value="1"/>
</dbReference>
<keyword evidence="3" id="KW-0804">Transcription</keyword>
<evidence type="ECO:0000313" key="5">
    <source>
        <dbReference type="EMBL" id="TDR56170.1"/>
    </source>
</evidence>
<comment type="caution">
    <text evidence="5">The sequence shown here is derived from an EMBL/GenBank/DDBJ whole genome shotgun (WGS) entry which is preliminary data.</text>
</comment>
<dbReference type="Pfam" id="PF00356">
    <property type="entry name" value="LacI"/>
    <property type="match status" value="1"/>
</dbReference>
<reference evidence="5 6" key="1">
    <citation type="submission" date="2019-03" db="EMBL/GenBank/DDBJ databases">
        <title>Genomic Encyclopedia of Type Strains, Phase III (KMG-III): the genomes of soil and plant-associated and newly described type strains.</title>
        <authorList>
            <person name="Whitman W."/>
        </authorList>
    </citation>
    <scope>NUCLEOTIDE SEQUENCE [LARGE SCALE GENOMIC DNA]</scope>
    <source>
        <strain evidence="5 6">CECT 5797</strain>
    </source>
</reference>
<dbReference type="SMART" id="SM00354">
    <property type="entry name" value="HTH_LACI"/>
    <property type="match status" value="1"/>
</dbReference>
<dbReference type="CDD" id="cd01392">
    <property type="entry name" value="HTH_LacI"/>
    <property type="match status" value="1"/>
</dbReference>
<dbReference type="Gene3D" id="3.40.50.2300">
    <property type="match status" value="2"/>
</dbReference>
<evidence type="ECO:0000259" key="4">
    <source>
        <dbReference type="PROSITE" id="PS50932"/>
    </source>
</evidence>
<dbReference type="InterPro" id="IPR000843">
    <property type="entry name" value="HTH_LacI"/>
</dbReference>